<evidence type="ECO:0000313" key="11">
    <source>
        <dbReference type="Proteomes" id="UP000235881"/>
    </source>
</evidence>
<gene>
    <name evidence="9" type="primary">mtnD</name>
    <name evidence="10" type="ORF">CXK95_09865</name>
</gene>
<keyword evidence="4 9" id="KW-0479">Metal-binding</keyword>
<dbReference type="GO" id="GO:0005506">
    <property type="term" value="F:iron ion binding"/>
    <property type="evidence" value="ECO:0007669"/>
    <property type="project" value="UniProtKB-UniRule"/>
</dbReference>
<evidence type="ECO:0000256" key="4">
    <source>
        <dbReference type="ARBA" id="ARBA00022723"/>
    </source>
</evidence>
<comment type="catalytic activity">
    <reaction evidence="1 9">
        <text>1,2-dihydroxy-5-(methylsulfanyl)pent-1-en-3-one + O2 = 4-methylsulfanyl-2-oxobutanoate + formate + 2 H(+)</text>
        <dbReference type="Rhea" id="RHEA:24504"/>
        <dbReference type="ChEBI" id="CHEBI:15378"/>
        <dbReference type="ChEBI" id="CHEBI:15379"/>
        <dbReference type="ChEBI" id="CHEBI:15740"/>
        <dbReference type="ChEBI" id="CHEBI:16723"/>
        <dbReference type="ChEBI" id="CHEBI:49252"/>
        <dbReference type="EC" id="1.13.11.54"/>
    </reaction>
</comment>
<dbReference type="GO" id="GO:0010308">
    <property type="term" value="F:acireductone dioxygenase (Ni2+-requiring) activity"/>
    <property type="evidence" value="ECO:0007669"/>
    <property type="project" value="UniProtKB-UniRule"/>
</dbReference>
<feature type="binding site" evidence="9">
    <location>
        <position position="103"/>
    </location>
    <ligand>
        <name>Ni(2+)</name>
        <dbReference type="ChEBI" id="CHEBI:49786"/>
    </ligand>
</feature>
<dbReference type="SUPFAM" id="SSF51182">
    <property type="entry name" value="RmlC-like cupins"/>
    <property type="match status" value="1"/>
</dbReference>
<dbReference type="AlphaFoldDB" id="A0A8E2QDB8"/>
<dbReference type="PANTHER" id="PTHR23418">
    <property type="entry name" value="ACIREDUCTONE DIOXYGENASE"/>
    <property type="match status" value="1"/>
</dbReference>
<evidence type="ECO:0000256" key="9">
    <source>
        <dbReference type="HAMAP-Rule" id="MF_01682"/>
    </source>
</evidence>
<dbReference type="GO" id="GO:0019509">
    <property type="term" value="P:L-methionine salvage from methylthioadenosine"/>
    <property type="evidence" value="ECO:0007669"/>
    <property type="project" value="UniProtKB-UniRule"/>
</dbReference>
<feature type="binding site" evidence="9">
    <location>
        <position position="99"/>
    </location>
    <ligand>
        <name>Ni(2+)</name>
        <dbReference type="ChEBI" id="CHEBI:49786"/>
    </ligand>
</feature>
<keyword evidence="8 9" id="KW-0486">Methionine biosynthesis</keyword>
<comment type="catalytic activity">
    <reaction evidence="9">
        <text>1,2-dihydroxy-5-(methylsulfanyl)pent-1-en-3-one + O2 = 3-(methylsulfanyl)propanoate + CO + formate + 2 H(+)</text>
        <dbReference type="Rhea" id="RHEA:14161"/>
        <dbReference type="ChEBI" id="CHEBI:15378"/>
        <dbReference type="ChEBI" id="CHEBI:15379"/>
        <dbReference type="ChEBI" id="CHEBI:15740"/>
        <dbReference type="ChEBI" id="CHEBI:17245"/>
        <dbReference type="ChEBI" id="CHEBI:49016"/>
        <dbReference type="ChEBI" id="CHEBI:49252"/>
        <dbReference type="EC" id="1.13.11.53"/>
    </reaction>
</comment>
<dbReference type="PANTHER" id="PTHR23418:SF0">
    <property type="entry name" value="ACIREDUCTONE DIOXYGENASE"/>
    <property type="match status" value="1"/>
</dbReference>
<feature type="binding site" evidence="9">
    <location>
        <position position="99"/>
    </location>
    <ligand>
        <name>Fe(2+)</name>
        <dbReference type="ChEBI" id="CHEBI:29033"/>
    </ligand>
</feature>
<reference evidence="10 11" key="1">
    <citation type="submission" date="2018-01" db="EMBL/GenBank/DDBJ databases">
        <title>Denitrification phenotypes of diverse strains of Pseudomonas stutzeri.</title>
        <authorList>
            <person name="Milligan D.A."/>
            <person name="Bergaust L."/>
            <person name="Bakken L.R."/>
            <person name="Frostegard A."/>
        </authorList>
    </citation>
    <scope>NUCLEOTIDE SEQUENCE [LARGE SCALE GENOMIC DNA]</scope>
    <source>
        <strain evidence="10 11">DSM 50238</strain>
    </source>
</reference>
<protein>
    <recommendedName>
        <fullName evidence="9">Acireductone dioxygenase</fullName>
    </recommendedName>
    <alternativeName>
        <fullName evidence="9">1,2-dihydroxy-3-keto-5-methylthiopentene dioxygenase</fullName>
        <shortName evidence="9">DHK-MTPene dioxygenase</shortName>
    </alternativeName>
    <alternativeName>
        <fullName evidence="9">Acireductone dioxygenase (Fe(2+)-requiring)</fullName>
        <shortName evidence="9">ARD'</shortName>
        <shortName evidence="9">Fe-ARD</shortName>
        <ecNumber evidence="9">1.13.11.54</ecNumber>
    </alternativeName>
    <alternativeName>
        <fullName evidence="9">Acireductone dioxygenase (Ni(2+)-requiring)</fullName>
        <shortName evidence="9">ARD</shortName>
        <shortName evidence="9">Ni-ARD</shortName>
        <ecNumber evidence="9">1.13.11.53</ecNumber>
    </alternativeName>
</protein>
<accession>A0A8E2QDB8</accession>
<evidence type="ECO:0000256" key="1">
    <source>
        <dbReference type="ARBA" id="ARBA00000428"/>
    </source>
</evidence>
<proteinExistence type="inferred from homology"/>
<keyword evidence="6 9" id="KW-0560">Oxidoreductase</keyword>
<comment type="cofactor">
    <cofactor evidence="9">
        <name>Ni(2+)</name>
        <dbReference type="ChEBI" id="CHEBI:49786"/>
    </cofactor>
    <text evidence="9">Binds 1 nickel ion per monomer.</text>
</comment>
<dbReference type="RefSeq" id="WP_043298555.1">
    <property type="nucleotide sequence ID" value="NZ_CP065721.1"/>
</dbReference>
<dbReference type="GO" id="GO:0016151">
    <property type="term" value="F:nickel cation binding"/>
    <property type="evidence" value="ECO:0007669"/>
    <property type="project" value="UniProtKB-UniRule"/>
</dbReference>
<feature type="site" description="May play a role in transmitting local conformational changes" evidence="9">
    <location>
        <position position="102"/>
    </location>
</feature>
<evidence type="ECO:0000313" key="10">
    <source>
        <dbReference type="EMBL" id="PNF76704.1"/>
    </source>
</evidence>
<dbReference type="EC" id="1.13.11.53" evidence="9"/>
<keyword evidence="3 9" id="KW-0028">Amino-acid biosynthesis</keyword>
<dbReference type="UniPathway" id="UPA00904">
    <property type="reaction ID" value="UER00878"/>
</dbReference>
<keyword evidence="5 9" id="KW-0223">Dioxygenase</keyword>
<sequence>MSVLSVYHQNRPEQPLKVLTHHDDIAATLAEAGVRLERLDARAALDADAGPDEVLLAYRPQIDRLQAERDFASADVLRVTGNDRQQNELRARFLEEHRHAEDEVRFIVAGRGLFSLRFGELVYAVLCEKGDLLTVPAGIRHWLDMGEHPHLVAIRLFRNSEGWSAEFTGDDIASRFPRLED</sequence>
<feature type="binding site" evidence="9">
    <location>
        <position position="97"/>
    </location>
    <ligand>
        <name>Ni(2+)</name>
        <dbReference type="ChEBI" id="CHEBI:49786"/>
    </ligand>
</feature>
<evidence type="ECO:0000256" key="7">
    <source>
        <dbReference type="ARBA" id="ARBA00023004"/>
    </source>
</evidence>
<feature type="site" description="May play a role in metal incorporation in vivo" evidence="9">
    <location>
        <position position="96"/>
    </location>
</feature>
<feature type="binding site" evidence="9">
    <location>
        <position position="97"/>
    </location>
    <ligand>
        <name>Fe(2+)</name>
        <dbReference type="ChEBI" id="CHEBI:29033"/>
    </ligand>
</feature>
<comment type="caution">
    <text evidence="10">The sequence shown here is derived from an EMBL/GenBank/DDBJ whole genome shotgun (WGS) entry which is preliminary data.</text>
</comment>
<name>A0A8E2QDB8_9GAMM</name>
<dbReference type="Proteomes" id="UP000235881">
    <property type="component" value="Unassembled WGS sequence"/>
</dbReference>
<comment type="cofactor">
    <cofactor evidence="9">
        <name>Fe(2+)</name>
        <dbReference type="ChEBI" id="CHEBI:29033"/>
    </cofactor>
    <text evidence="9">Binds 1 Fe(2+) cation per monomer.</text>
</comment>
<organism evidence="10 11">
    <name type="scientific">Stutzerimonas degradans</name>
    <dbReference type="NCBI Taxonomy" id="2968968"/>
    <lineage>
        <taxon>Bacteria</taxon>
        <taxon>Pseudomonadati</taxon>
        <taxon>Pseudomonadota</taxon>
        <taxon>Gammaproteobacteria</taxon>
        <taxon>Pseudomonadales</taxon>
        <taxon>Pseudomonadaceae</taxon>
        <taxon>Stutzerimonas</taxon>
    </lineage>
</organism>
<evidence type="ECO:0000256" key="3">
    <source>
        <dbReference type="ARBA" id="ARBA00022605"/>
    </source>
</evidence>
<evidence type="ECO:0000256" key="6">
    <source>
        <dbReference type="ARBA" id="ARBA00023002"/>
    </source>
</evidence>
<feature type="binding site" evidence="9">
    <location>
        <position position="103"/>
    </location>
    <ligand>
        <name>Fe(2+)</name>
        <dbReference type="ChEBI" id="CHEBI:29033"/>
    </ligand>
</feature>
<keyword evidence="11" id="KW-1185">Reference proteome</keyword>
<dbReference type="InterPro" id="IPR004313">
    <property type="entry name" value="ARD"/>
</dbReference>
<keyword evidence="2 9" id="KW-0533">Nickel</keyword>
<comment type="pathway">
    <text evidence="9">Amino-acid biosynthesis; L-methionine biosynthesis via salvage pathway; L-methionine from S-methyl-5-thio-alpha-D-ribose 1-phosphate: step 5/6.</text>
</comment>
<comment type="function">
    <text evidence="9">Catalyzes 2 different reactions between oxygene and the acireductone 1,2-dihydroxy-3-keto-5-methylthiopentene (DHK-MTPene) depending upon the metal bound in the active site. Fe-containing acireductone dioxygenase (Fe-ARD) produces formate and 2-keto-4-methylthiobutyrate (KMTB), the alpha-ketoacid precursor of methionine in the methionine recycle pathway. Ni-containing acireductone dioxygenase (Ni-ARD) produces methylthiopropionate, carbon monoxide and formate, and does not lie on the methionine recycle pathway.</text>
</comment>
<evidence type="ECO:0000256" key="5">
    <source>
        <dbReference type="ARBA" id="ARBA00022964"/>
    </source>
</evidence>
<dbReference type="EMBL" id="POUK01000003">
    <property type="protein sequence ID" value="PNF76704.1"/>
    <property type="molecule type" value="Genomic_DNA"/>
</dbReference>
<comment type="similarity">
    <text evidence="9">Belongs to the acireductone dioxygenase (ARD) family.</text>
</comment>
<dbReference type="EC" id="1.13.11.54" evidence="9"/>
<dbReference type="Pfam" id="PF03079">
    <property type="entry name" value="ARD"/>
    <property type="match status" value="1"/>
</dbReference>
<dbReference type="GO" id="GO:0019284">
    <property type="term" value="P:L-methionine salvage from S-adenosylmethionine"/>
    <property type="evidence" value="ECO:0007669"/>
    <property type="project" value="InterPro"/>
</dbReference>
<dbReference type="InterPro" id="IPR023956">
    <property type="entry name" value="ARD_bac"/>
</dbReference>
<dbReference type="CDD" id="cd02232">
    <property type="entry name" value="cupin_ARD"/>
    <property type="match status" value="1"/>
</dbReference>
<keyword evidence="7 9" id="KW-0408">Iron</keyword>
<dbReference type="Gene3D" id="2.60.120.10">
    <property type="entry name" value="Jelly Rolls"/>
    <property type="match status" value="1"/>
</dbReference>
<comment type="subunit">
    <text evidence="9">Monomer.</text>
</comment>
<feature type="site" description="Important to generate the dianion" evidence="9">
    <location>
        <position position="105"/>
    </location>
</feature>
<dbReference type="InterPro" id="IPR014710">
    <property type="entry name" value="RmlC-like_jellyroll"/>
</dbReference>
<evidence type="ECO:0000256" key="8">
    <source>
        <dbReference type="ARBA" id="ARBA00023167"/>
    </source>
</evidence>
<dbReference type="GO" id="GO:0010309">
    <property type="term" value="F:acireductone dioxygenase [iron(II)-requiring] activity"/>
    <property type="evidence" value="ECO:0007669"/>
    <property type="project" value="UniProtKB-UniRule"/>
</dbReference>
<dbReference type="InterPro" id="IPR011051">
    <property type="entry name" value="RmlC_Cupin_sf"/>
</dbReference>
<evidence type="ECO:0000256" key="2">
    <source>
        <dbReference type="ARBA" id="ARBA00022596"/>
    </source>
</evidence>
<dbReference type="HAMAP" id="MF_01682">
    <property type="entry name" value="Salvage_MtnD"/>
    <property type="match status" value="1"/>
</dbReference>
<feature type="binding site" evidence="9">
    <location>
        <position position="141"/>
    </location>
    <ligand>
        <name>Ni(2+)</name>
        <dbReference type="ChEBI" id="CHEBI:49786"/>
    </ligand>
</feature>
<feature type="binding site" evidence="9">
    <location>
        <position position="141"/>
    </location>
    <ligand>
        <name>Fe(2+)</name>
        <dbReference type="ChEBI" id="CHEBI:29033"/>
    </ligand>
</feature>